<dbReference type="Proteomes" id="UP000194137">
    <property type="component" value="Chromosome"/>
</dbReference>
<name>A0A1W6ZSP9_9HYPH</name>
<dbReference type="PANTHER" id="PTHR46796">
    <property type="entry name" value="HTH-TYPE TRANSCRIPTIONAL ACTIVATOR RHAS-RELATED"/>
    <property type="match status" value="1"/>
</dbReference>
<accession>A0A1W6ZSP9</accession>
<evidence type="ECO:0000256" key="3">
    <source>
        <dbReference type="ARBA" id="ARBA00023163"/>
    </source>
</evidence>
<dbReference type="PANTHER" id="PTHR46796:SF14">
    <property type="entry name" value="TRANSCRIPTIONAL REGULATORY PROTEIN"/>
    <property type="match status" value="1"/>
</dbReference>
<dbReference type="AlphaFoldDB" id="A0A1W6ZSP9"/>
<dbReference type="PROSITE" id="PS00041">
    <property type="entry name" value="HTH_ARAC_FAMILY_1"/>
    <property type="match status" value="1"/>
</dbReference>
<dbReference type="KEGG" id="psin:CAK95_15465"/>
<dbReference type="PROSITE" id="PS01124">
    <property type="entry name" value="HTH_ARAC_FAMILY_2"/>
    <property type="match status" value="1"/>
</dbReference>
<proteinExistence type="predicted"/>
<keyword evidence="5" id="KW-1185">Reference proteome</keyword>
<dbReference type="GO" id="GO:0003700">
    <property type="term" value="F:DNA-binding transcription factor activity"/>
    <property type="evidence" value="ECO:0007669"/>
    <property type="project" value="InterPro"/>
</dbReference>
<keyword evidence="1" id="KW-0805">Transcription regulation</keyword>
<dbReference type="InterPro" id="IPR020449">
    <property type="entry name" value="Tscrpt_reg_AraC-type_HTH"/>
</dbReference>
<keyword evidence="3" id="KW-0804">Transcription</keyword>
<sequence length="333" mass="37415">MQTHSLVSNNTSRFNHTVFRGSNEAELSSDFRTRRLDQKIDYKIRATSPGVQVSPSNVVKRQAIAWDGMAAEIVQATQNEKLELRFRSSFHLLAVYEQGARTEGDTFVEGLPRSALRDFKRKLTFVPAGHEFRECHDPRILTRVAFFYFDPKAMPLLADAEVTPLAPKLFFENTALRETALKLMTLIESGSQDNLPYVEALGAVLAHELVRLDQGVSLKEAPVRGGLAAWQQRVVTTYIEEHLSETIPLAKLAELVRLSPYYFCRAFKQSFGLPPHKYHNSRRIEHAKMLLAKSSPSVTEIGLTIGFSETSSFTAAFRKATGLTPTAYHRSLS</sequence>
<evidence type="ECO:0000256" key="1">
    <source>
        <dbReference type="ARBA" id="ARBA00023015"/>
    </source>
</evidence>
<keyword evidence="2" id="KW-0238">DNA-binding</keyword>
<dbReference type="InterPro" id="IPR009057">
    <property type="entry name" value="Homeodomain-like_sf"/>
</dbReference>
<dbReference type="SUPFAM" id="SSF46689">
    <property type="entry name" value="Homeodomain-like"/>
    <property type="match status" value="2"/>
</dbReference>
<reference evidence="4 5" key="1">
    <citation type="submission" date="2017-05" db="EMBL/GenBank/DDBJ databases">
        <title>Full genome sequence of Pseudorhodoplanes sinuspersici.</title>
        <authorList>
            <person name="Dastgheib S.M.M."/>
            <person name="Shavandi M."/>
            <person name="Tirandaz H."/>
        </authorList>
    </citation>
    <scope>NUCLEOTIDE SEQUENCE [LARGE SCALE GENOMIC DNA]</scope>
    <source>
        <strain evidence="4 5">RIPI110</strain>
    </source>
</reference>
<dbReference type="SMART" id="SM00342">
    <property type="entry name" value="HTH_ARAC"/>
    <property type="match status" value="1"/>
</dbReference>
<dbReference type="Pfam" id="PF12833">
    <property type="entry name" value="HTH_18"/>
    <property type="match status" value="1"/>
</dbReference>
<dbReference type="Gene3D" id="1.10.10.60">
    <property type="entry name" value="Homeodomain-like"/>
    <property type="match status" value="2"/>
</dbReference>
<dbReference type="EMBL" id="CP021112">
    <property type="protein sequence ID" value="ARQ00316.1"/>
    <property type="molecule type" value="Genomic_DNA"/>
</dbReference>
<organism evidence="4 5">
    <name type="scientific">Pseudorhodoplanes sinuspersici</name>
    <dbReference type="NCBI Taxonomy" id="1235591"/>
    <lineage>
        <taxon>Bacteria</taxon>
        <taxon>Pseudomonadati</taxon>
        <taxon>Pseudomonadota</taxon>
        <taxon>Alphaproteobacteria</taxon>
        <taxon>Hyphomicrobiales</taxon>
        <taxon>Pseudorhodoplanes</taxon>
    </lineage>
</organism>
<dbReference type="STRING" id="1235591.CAK95_15465"/>
<protein>
    <submittedName>
        <fullName evidence="4">Uncharacterized protein</fullName>
    </submittedName>
</protein>
<dbReference type="InterPro" id="IPR050204">
    <property type="entry name" value="AraC_XylS_family_regulators"/>
</dbReference>
<gene>
    <name evidence="4" type="ORF">CAK95_15465</name>
</gene>
<evidence type="ECO:0000313" key="4">
    <source>
        <dbReference type="EMBL" id="ARQ00316.1"/>
    </source>
</evidence>
<evidence type="ECO:0000256" key="2">
    <source>
        <dbReference type="ARBA" id="ARBA00023125"/>
    </source>
</evidence>
<evidence type="ECO:0000313" key="5">
    <source>
        <dbReference type="Proteomes" id="UP000194137"/>
    </source>
</evidence>
<dbReference type="GO" id="GO:0043565">
    <property type="term" value="F:sequence-specific DNA binding"/>
    <property type="evidence" value="ECO:0007669"/>
    <property type="project" value="InterPro"/>
</dbReference>
<dbReference type="InterPro" id="IPR018060">
    <property type="entry name" value="HTH_AraC"/>
</dbReference>
<dbReference type="InterPro" id="IPR018062">
    <property type="entry name" value="HTH_AraC-typ_CS"/>
</dbReference>
<dbReference type="PRINTS" id="PR00032">
    <property type="entry name" value="HTHARAC"/>
</dbReference>